<name>A0A9P6I191_9PEZI</name>
<comment type="caution">
    <text evidence="2">The sequence shown here is derived from an EMBL/GenBank/DDBJ whole genome shotgun (WGS) entry which is preliminary data.</text>
</comment>
<feature type="transmembrane region" description="Helical" evidence="1">
    <location>
        <begin position="240"/>
        <end position="258"/>
    </location>
</feature>
<accession>A0A9P6I191</accession>
<dbReference type="PANTHER" id="PTHR36978">
    <property type="entry name" value="P-LOOP CONTAINING NUCLEOTIDE TRIPHOSPHATE HYDROLASE"/>
    <property type="match status" value="1"/>
</dbReference>
<dbReference type="OrthoDB" id="408152at2759"/>
<gene>
    <name evidence="2" type="ORF">CkaCkLH20_09521</name>
</gene>
<keyword evidence="1" id="KW-1133">Transmembrane helix</keyword>
<dbReference type="EMBL" id="JAATWM020000034">
    <property type="protein sequence ID" value="KAF9873011.1"/>
    <property type="molecule type" value="Genomic_DNA"/>
</dbReference>
<organism evidence="2 3">
    <name type="scientific">Colletotrichum karsti</name>
    <dbReference type="NCBI Taxonomy" id="1095194"/>
    <lineage>
        <taxon>Eukaryota</taxon>
        <taxon>Fungi</taxon>
        <taxon>Dikarya</taxon>
        <taxon>Ascomycota</taxon>
        <taxon>Pezizomycotina</taxon>
        <taxon>Sordariomycetes</taxon>
        <taxon>Hypocreomycetidae</taxon>
        <taxon>Glomerellales</taxon>
        <taxon>Glomerellaceae</taxon>
        <taxon>Colletotrichum</taxon>
        <taxon>Colletotrichum boninense species complex</taxon>
    </lineage>
</organism>
<dbReference type="InterPro" id="IPR040632">
    <property type="entry name" value="Sulfotransfer_4"/>
</dbReference>
<reference evidence="2" key="1">
    <citation type="submission" date="2020-03" db="EMBL/GenBank/DDBJ databases">
        <authorList>
            <person name="He L."/>
        </authorList>
    </citation>
    <scope>NUCLEOTIDE SEQUENCE</scope>
    <source>
        <strain evidence="2">CkLH20</strain>
    </source>
</reference>
<dbReference type="Gene3D" id="3.40.50.300">
    <property type="entry name" value="P-loop containing nucleotide triphosphate hydrolases"/>
    <property type="match status" value="1"/>
</dbReference>
<dbReference type="Proteomes" id="UP000781932">
    <property type="component" value="Unassembled WGS sequence"/>
</dbReference>
<dbReference type="SUPFAM" id="SSF52540">
    <property type="entry name" value="P-loop containing nucleoside triphosphate hydrolases"/>
    <property type="match status" value="1"/>
</dbReference>
<protein>
    <submittedName>
        <fullName evidence="2">Nad dependent epimerase dehydratase</fullName>
    </submittedName>
</protein>
<dbReference type="AlphaFoldDB" id="A0A9P6I191"/>
<keyword evidence="1" id="KW-0812">Transmembrane</keyword>
<keyword evidence="1" id="KW-0472">Membrane</keyword>
<evidence type="ECO:0000256" key="1">
    <source>
        <dbReference type="SAM" id="Phobius"/>
    </source>
</evidence>
<dbReference type="PANTHER" id="PTHR36978:SF3">
    <property type="entry name" value="P-LOOP CONTAINING NUCLEOSIDE TRIPHOSPHATE HYDROLASE PROTEIN"/>
    <property type="match status" value="1"/>
</dbReference>
<dbReference type="Pfam" id="PF17784">
    <property type="entry name" value="Sulfotransfer_4"/>
    <property type="match status" value="1"/>
</dbReference>
<evidence type="ECO:0000313" key="2">
    <source>
        <dbReference type="EMBL" id="KAF9873011.1"/>
    </source>
</evidence>
<evidence type="ECO:0000313" key="3">
    <source>
        <dbReference type="Proteomes" id="UP000781932"/>
    </source>
</evidence>
<dbReference type="RefSeq" id="XP_038742472.1">
    <property type="nucleotide sequence ID" value="XM_038892236.1"/>
</dbReference>
<keyword evidence="3" id="KW-1185">Reference proteome</keyword>
<sequence>MGGAPSVPTDPSRRIQVIGAGYSRTGTVSMQLALEKLLNGPVMHGGTQILHREDAYLKKWAQAYEFKRKGDKARLHKLLEEIFAGFVGCTDMPPIDFVPDLLEVYPDAKVVLTTRDPEKWAKSIRPVANNASLWWLPYLMWPVPGWRWFPTLIREFSNSSIAIKDLDDTQTDPYLALLSNWNRIIQEMVPADRLLIMELKDGWEPLCKFLNVPVPNEPLPRANDSAAAEKAALDVIRKLMGIWSGIFGTFGVLSFAAWKLRKTR</sequence>
<reference evidence="2" key="2">
    <citation type="submission" date="2020-11" db="EMBL/GenBank/DDBJ databases">
        <title>Whole genome sequencing of Colletotrichum sp.</title>
        <authorList>
            <person name="Li H."/>
        </authorList>
    </citation>
    <scope>NUCLEOTIDE SEQUENCE</scope>
    <source>
        <strain evidence="2">CkLH20</strain>
    </source>
</reference>
<dbReference type="InterPro" id="IPR027417">
    <property type="entry name" value="P-loop_NTPase"/>
</dbReference>
<proteinExistence type="predicted"/>
<dbReference type="GeneID" id="62165310"/>